<dbReference type="PANTHER" id="PTHR13886:SF2">
    <property type="entry name" value="C-JUN-AMINO-TERMINAL KINASE-INTERACTING PROTEIN 4"/>
    <property type="match status" value="1"/>
</dbReference>
<dbReference type="PROSITE" id="PS51776">
    <property type="entry name" value="RH1"/>
    <property type="match status" value="1"/>
</dbReference>
<evidence type="ECO:0000313" key="19">
    <source>
        <dbReference type="Ensembl" id="ENSSLUP00000023515.1"/>
    </source>
</evidence>
<dbReference type="GO" id="GO:0005765">
    <property type="term" value="C:lysosomal membrane"/>
    <property type="evidence" value="ECO:0007669"/>
    <property type="project" value="UniProtKB-SubCell"/>
</dbReference>
<evidence type="ECO:0000256" key="2">
    <source>
        <dbReference type="ARBA" id="ARBA00004656"/>
    </source>
</evidence>
<evidence type="ECO:0000256" key="13">
    <source>
        <dbReference type="ARBA" id="ARBA00077184"/>
    </source>
</evidence>
<evidence type="ECO:0000256" key="12">
    <source>
        <dbReference type="ARBA" id="ARBA00075367"/>
    </source>
</evidence>
<evidence type="ECO:0000256" key="9">
    <source>
        <dbReference type="ARBA" id="ARBA00023228"/>
    </source>
</evidence>
<feature type="coiled-coil region" evidence="15">
    <location>
        <begin position="415"/>
        <end position="512"/>
    </location>
</feature>
<accession>A0A8C9YDX1</accession>
<dbReference type="PANTHER" id="PTHR13886">
    <property type="entry name" value="JNK/SAPK-ASSOCIATED PROTEIN"/>
    <property type="match status" value="1"/>
</dbReference>
<dbReference type="InterPro" id="IPR032486">
    <property type="entry name" value="JIP_LZII"/>
</dbReference>
<dbReference type="PROSITE" id="PS51777">
    <property type="entry name" value="RH2"/>
    <property type="match status" value="1"/>
</dbReference>
<dbReference type="InterPro" id="IPR039911">
    <property type="entry name" value="JIP3/JIP4"/>
</dbReference>
<keyword evidence="7 15" id="KW-0175">Coiled coil</keyword>
<reference evidence="19" key="2">
    <citation type="submission" date="2025-09" db="UniProtKB">
        <authorList>
            <consortium name="Ensembl"/>
        </authorList>
    </citation>
    <scope>IDENTIFICATION</scope>
</reference>
<keyword evidence="9" id="KW-0458">Lysosome</keyword>
<reference evidence="19" key="1">
    <citation type="submission" date="2025-08" db="UniProtKB">
        <authorList>
            <consortium name="Ensembl"/>
        </authorList>
    </citation>
    <scope>IDENTIFICATION</scope>
</reference>
<evidence type="ECO:0000256" key="14">
    <source>
        <dbReference type="ARBA" id="ARBA00078388"/>
    </source>
</evidence>
<comment type="subcellular location">
    <subcellularLocation>
        <location evidence="1">Cytoplasm</location>
        <location evidence="1">Perinuclear region</location>
    </subcellularLocation>
    <subcellularLocation>
        <location evidence="2">Lysosome membrane</location>
    </subcellularLocation>
</comment>
<evidence type="ECO:0000256" key="11">
    <source>
        <dbReference type="ARBA" id="ARBA00071160"/>
    </source>
</evidence>
<evidence type="ECO:0000256" key="1">
    <source>
        <dbReference type="ARBA" id="ARBA00004556"/>
    </source>
</evidence>
<evidence type="ECO:0000256" key="3">
    <source>
        <dbReference type="ARBA" id="ARBA00009866"/>
    </source>
</evidence>
<dbReference type="GO" id="GO:0008432">
    <property type="term" value="F:JUN kinase binding"/>
    <property type="evidence" value="ECO:0007669"/>
    <property type="project" value="TreeGrafter"/>
</dbReference>
<dbReference type="Gene3D" id="1.20.58.1770">
    <property type="match status" value="1"/>
</dbReference>
<dbReference type="GO" id="GO:0016192">
    <property type="term" value="P:vesicle-mediated transport"/>
    <property type="evidence" value="ECO:0007669"/>
    <property type="project" value="TreeGrafter"/>
</dbReference>
<evidence type="ECO:0000256" key="7">
    <source>
        <dbReference type="ARBA" id="ARBA00023054"/>
    </source>
</evidence>
<dbReference type="InterPro" id="IPR034744">
    <property type="entry name" value="RH2"/>
</dbReference>
<feature type="compositionally biased region" description="Polar residues" evidence="16">
    <location>
        <begin position="277"/>
        <end position="291"/>
    </location>
</feature>
<feature type="region of interest" description="Disordered" evidence="16">
    <location>
        <begin position="200"/>
        <end position="326"/>
    </location>
</feature>
<protein>
    <recommendedName>
        <fullName evidence="11">C-Jun-amino-terminal kinase-interacting protein 4</fullName>
    </recommendedName>
    <alternativeName>
        <fullName evidence="13">JNK-associated leucine-zipper protein</fullName>
    </alternativeName>
    <alternativeName>
        <fullName evidence="14">Mitogen-activated protein kinase 8-interacting protein 4</fullName>
    </alternativeName>
    <alternativeName>
        <fullName evidence="12">Sperm-associated antigen 9</fullName>
    </alternativeName>
</protein>
<keyword evidence="8" id="KW-0472">Membrane</keyword>
<comment type="similarity">
    <text evidence="3">Belongs to the JIP scaffold family.</text>
</comment>
<evidence type="ECO:0000313" key="20">
    <source>
        <dbReference type="Proteomes" id="UP000694568"/>
    </source>
</evidence>
<dbReference type="AlphaFoldDB" id="A0A8C9YDX1"/>
<proteinExistence type="inferred from homology"/>
<evidence type="ECO:0000256" key="8">
    <source>
        <dbReference type="ARBA" id="ARBA00023136"/>
    </source>
</evidence>
<dbReference type="SUPFAM" id="SSF50978">
    <property type="entry name" value="WD40 repeat-like"/>
    <property type="match status" value="1"/>
</dbReference>
<dbReference type="GO" id="GO:0005078">
    <property type="term" value="F:MAP-kinase scaffold activity"/>
    <property type="evidence" value="ECO:0007669"/>
    <property type="project" value="InterPro"/>
</dbReference>
<dbReference type="FunFam" id="2.130.10.10:FF:000700">
    <property type="entry name" value="Sperm-associated antigen 9a"/>
    <property type="match status" value="1"/>
</dbReference>
<dbReference type="Pfam" id="PF09744">
    <property type="entry name" value="RH1"/>
    <property type="match status" value="1"/>
</dbReference>
<dbReference type="FunFam" id="1.20.58.1770:FF:000001">
    <property type="entry name" value="C-Jun-amino-terminal kinase-interacting protein 3 isoform X1"/>
    <property type="match status" value="1"/>
</dbReference>
<evidence type="ECO:0000256" key="6">
    <source>
        <dbReference type="ARBA" id="ARBA00022990"/>
    </source>
</evidence>
<evidence type="ECO:0000259" key="17">
    <source>
        <dbReference type="PROSITE" id="PS51776"/>
    </source>
</evidence>
<name>A0A8C9YDX1_SANLU</name>
<keyword evidence="4" id="KW-0963">Cytoplasm</keyword>
<organism evidence="19 20">
    <name type="scientific">Sander lucioperca</name>
    <name type="common">Pike-perch</name>
    <name type="synonym">Perca lucioperca</name>
    <dbReference type="NCBI Taxonomy" id="283035"/>
    <lineage>
        <taxon>Eukaryota</taxon>
        <taxon>Metazoa</taxon>
        <taxon>Chordata</taxon>
        <taxon>Craniata</taxon>
        <taxon>Vertebrata</taxon>
        <taxon>Euteleostomi</taxon>
        <taxon>Actinopterygii</taxon>
        <taxon>Neopterygii</taxon>
        <taxon>Teleostei</taxon>
        <taxon>Neoteleostei</taxon>
        <taxon>Acanthomorphata</taxon>
        <taxon>Eupercaria</taxon>
        <taxon>Perciformes</taxon>
        <taxon>Percoidei</taxon>
        <taxon>Percidae</taxon>
        <taxon>Luciopercinae</taxon>
        <taxon>Sander</taxon>
    </lineage>
</organism>
<keyword evidence="5" id="KW-0597">Phosphoprotein</keyword>
<keyword evidence="6" id="KW-0007">Acetylation</keyword>
<dbReference type="GO" id="GO:0005829">
    <property type="term" value="C:cytosol"/>
    <property type="evidence" value="ECO:0007669"/>
    <property type="project" value="UniProtKB-ARBA"/>
</dbReference>
<keyword evidence="20" id="KW-1185">Reference proteome</keyword>
<dbReference type="InterPro" id="IPR034743">
    <property type="entry name" value="RH1"/>
</dbReference>
<dbReference type="Proteomes" id="UP000694568">
    <property type="component" value="Unplaced"/>
</dbReference>
<dbReference type="Pfam" id="PF16471">
    <property type="entry name" value="JIP_LZII"/>
    <property type="match status" value="1"/>
</dbReference>
<sequence>MELEDGVVYQDDPGTSAMMSERVSGLANSIYREFEKLIGKYDEDVVKELMPLVVAVLENLDSVFAENQEHEVELELLKEDNEQLITQYEREKALRKHAEEKFIEFEDTHEQDKKDLQNHVDRMESHSRQLELKIKNYADQIGRLEERELELKKEYNSLHQRHTEMIHNYMEHVERIKMQQISETSESSAVGRIRRERPLSLGIFPSPGGASLLNPDPQARAETPGTEGWRFTDPTRSNSSLKLDFVNPPKEREGKSAQDSTWGNSLADDCKDELSDFTGSKSATPMSTTTSDMEREEGNSKSTEVQAAPGTRSISVGLPENEDNSDVQDIIESTPELDMDLIGYKPCSTPTKGIENMAFDRNTDSLFEELSSAGTGLIGDVDEGADLLGMGREVENLIQENSQLLETKNALNVVNKDLILKVDELTCEKEMLQGEMDAVLQAKTKLEDKNREMEEELKKVRLEVEEMKHKTKDEEDSDVPTAQRKRFTRVEMARVLMERNQYKERLMELQEAVRWTEMIRASRENPTLSEKRNPASGSCNFSRLFSSSSSSPAMKKVESQSNMKYNPPGSMVKRSSTFSQFPTENGCDFEQKRAQYRQVKAHMQKEDGRVTAHGWSLPSKYKVANGGQVENKMNLPVPVYLRPLDQKDASMKLWCAAGVNLSGGRTLPELMRQMKGSQSSLDQLEQDTKEKELVLQDETSSRVWVCTSTHSSTKVMVLDASQPSDLLDCFYACNTHVVCIASVPGVLESDYLAGEEVPQDLEASQGDGVSLAGSVASVGSAGSDGAMAAEGTTAIPQTASTGVTDQPAEHSGISIELSRENSPAEDGVPAAEEATEATEATAGVGEEGEEDQGADQNQPGIYTEHVFTDPLGVGPTDSPSADAQRGCGHDDEASFPEVSNPSDGEVLRMSSALPTMWLGAQNGCLYVHSSVARWRKCLHAIKLKDSILSIVHVKGRVLVALADGTLAIFHRGIDGQWDLTNYHLLDLGRPHHSIRCMTVVHDKVWCGYRNKIYVIQPKAMRIEKSFDAHPRKESQVRQLAWVGDGIWVSIRLDSTLRLFHAHTYQHLQDVDIEPYVSKMLGTGKLGFSFVRITALMVSCSRLWVGTGNGVIISIPLSLASCSLFYSFLSYSAANKTTGIVPNRPGSAVRVYGDDSSDCAMQGSFVPYCSMAHAQLCFHGHRDAVKFFVAVPGSDDPPSESSDTATSEPKTFLVMSGGEGYIDFRMGEYVPPLAPVTKQRCSAKYSLRWSQQVASMFPLSEIQNIKGCS</sequence>
<dbReference type="InterPro" id="IPR036322">
    <property type="entry name" value="WD40_repeat_dom_sf"/>
</dbReference>
<dbReference type="Gene3D" id="1.20.5.1000">
    <property type="entry name" value="arf6 gtpase in complex with a specific effector, jip4"/>
    <property type="match status" value="1"/>
</dbReference>
<comment type="function">
    <text evidence="10">The JNK-interacting protein (JIP) group of scaffold proteins selectively mediates JNK signaling by aggregating specific components of the MAPK cascade to form a functional JNK signaling module. Regulates lysosomal positioning by acting as an adapter protein which links PIP4P1-positive lysosomes to the dynein-dynactin complex. Assists PIKFYVE selective functionality in microtubule-based endosome-to-TGN trafficking.</text>
</comment>
<dbReference type="GO" id="GO:0030159">
    <property type="term" value="F:signaling receptor complex adaptor activity"/>
    <property type="evidence" value="ECO:0007669"/>
    <property type="project" value="TreeGrafter"/>
</dbReference>
<feature type="domain" description="RH1" evidence="17">
    <location>
        <begin position="6"/>
        <end position="94"/>
    </location>
</feature>
<dbReference type="Pfam" id="PF19056">
    <property type="entry name" value="WD40_2"/>
    <property type="match status" value="1"/>
</dbReference>
<dbReference type="GO" id="GO:0019894">
    <property type="term" value="F:kinesin binding"/>
    <property type="evidence" value="ECO:0007669"/>
    <property type="project" value="TreeGrafter"/>
</dbReference>
<evidence type="ECO:0000256" key="15">
    <source>
        <dbReference type="SAM" id="Coils"/>
    </source>
</evidence>
<evidence type="ECO:0000256" key="10">
    <source>
        <dbReference type="ARBA" id="ARBA00056878"/>
    </source>
</evidence>
<feature type="coiled-coil region" evidence="15">
    <location>
        <begin position="60"/>
        <end position="161"/>
    </location>
</feature>
<feature type="region of interest" description="Disordered" evidence="16">
    <location>
        <begin position="797"/>
        <end position="903"/>
    </location>
</feature>
<feature type="domain" description="RH2" evidence="18">
    <location>
        <begin position="484"/>
        <end position="552"/>
    </location>
</feature>
<dbReference type="Ensembl" id="ENSSLUT00000024286.1">
    <property type="protein sequence ID" value="ENSSLUP00000023515.1"/>
    <property type="gene ID" value="ENSSLUG00000010728.1"/>
</dbReference>
<evidence type="ECO:0000259" key="18">
    <source>
        <dbReference type="PROSITE" id="PS51777"/>
    </source>
</evidence>
<evidence type="ECO:0000256" key="5">
    <source>
        <dbReference type="ARBA" id="ARBA00022553"/>
    </source>
</evidence>
<dbReference type="GeneTree" id="ENSGT00940000153496"/>
<dbReference type="GO" id="GO:0048471">
    <property type="term" value="C:perinuclear region of cytoplasm"/>
    <property type="evidence" value="ECO:0007669"/>
    <property type="project" value="UniProtKB-SubCell"/>
</dbReference>
<evidence type="ECO:0000256" key="16">
    <source>
        <dbReference type="SAM" id="MobiDB-lite"/>
    </source>
</evidence>
<dbReference type="FunFam" id="1.20.5.1000:FF:000001">
    <property type="entry name" value="C-Jun-amino-terminal kinase-interacting protein 3 isoform X2"/>
    <property type="match status" value="1"/>
</dbReference>
<evidence type="ECO:0000256" key="4">
    <source>
        <dbReference type="ARBA" id="ARBA00022490"/>
    </source>
</evidence>